<organism evidence="9 10">
    <name type="scientific">Marinactinospora rubrisoli</name>
    <dbReference type="NCBI Taxonomy" id="2715399"/>
    <lineage>
        <taxon>Bacteria</taxon>
        <taxon>Bacillati</taxon>
        <taxon>Actinomycetota</taxon>
        <taxon>Actinomycetes</taxon>
        <taxon>Streptosporangiales</taxon>
        <taxon>Nocardiopsidaceae</taxon>
        <taxon>Marinactinospora</taxon>
    </lineage>
</organism>
<evidence type="ECO:0000313" key="9">
    <source>
        <dbReference type="EMBL" id="MFC7327785.1"/>
    </source>
</evidence>
<feature type="domain" description="Electron transfer flavoprotein alpha/beta-subunit N-terminal" evidence="8">
    <location>
        <begin position="23"/>
        <end position="212"/>
    </location>
</feature>
<evidence type="ECO:0000256" key="2">
    <source>
        <dbReference type="ARBA" id="ARBA00007557"/>
    </source>
</evidence>
<keyword evidence="6" id="KW-0249">Electron transport</keyword>
<comment type="subunit">
    <text evidence="3">Heterodimer of an alpha and a beta subunit.</text>
</comment>
<reference evidence="10" key="1">
    <citation type="journal article" date="2019" name="Int. J. Syst. Evol. Microbiol.">
        <title>The Global Catalogue of Microorganisms (GCM) 10K type strain sequencing project: providing services to taxonomists for standard genome sequencing and annotation.</title>
        <authorList>
            <consortium name="The Broad Institute Genomics Platform"/>
            <consortium name="The Broad Institute Genome Sequencing Center for Infectious Disease"/>
            <person name="Wu L."/>
            <person name="Ma J."/>
        </authorList>
    </citation>
    <scope>NUCLEOTIDE SEQUENCE [LARGE SCALE GENOMIC DNA]</scope>
    <source>
        <strain evidence="10">CGMCC 4.7382</strain>
    </source>
</reference>
<comment type="similarity">
    <text evidence="2">Belongs to the ETF beta-subunit/FixA family.</text>
</comment>
<keyword evidence="10" id="KW-1185">Reference proteome</keyword>
<evidence type="ECO:0000256" key="6">
    <source>
        <dbReference type="ARBA" id="ARBA00022982"/>
    </source>
</evidence>
<evidence type="ECO:0000313" key="10">
    <source>
        <dbReference type="Proteomes" id="UP001596540"/>
    </source>
</evidence>
<dbReference type="PANTHER" id="PTHR21294:SF8">
    <property type="entry name" value="ELECTRON TRANSFER FLAVOPROTEIN SUBUNIT BETA"/>
    <property type="match status" value="1"/>
</dbReference>
<dbReference type="SMART" id="SM00893">
    <property type="entry name" value="ETF"/>
    <property type="match status" value="1"/>
</dbReference>
<proteinExistence type="inferred from homology"/>
<dbReference type="InterPro" id="IPR012255">
    <property type="entry name" value="ETF_b"/>
</dbReference>
<dbReference type="PIRSF" id="PIRSF000090">
    <property type="entry name" value="Beta-ETF"/>
    <property type="match status" value="1"/>
</dbReference>
<dbReference type="Gene3D" id="3.40.50.620">
    <property type="entry name" value="HUPs"/>
    <property type="match status" value="1"/>
</dbReference>
<dbReference type="Proteomes" id="UP001596540">
    <property type="component" value="Unassembled WGS sequence"/>
</dbReference>
<sequence length="265" mass="27837">MNIVVLVKQVPDTATERKLRPEDHTLDRAASDGVINELDEYAIEEALLLKEKHGGEVTVLSMGPDQATDSIRKALSMGADKAVHLNDDALHGSDALQTAYALSKALGTLEFDVVVLGSESTDARTGIVGAALAEYLGLPQLTLAGKVDIDGGSIRIQRQADYGYDVVEAELPAVVSVVEKINEPRYPSFKLIMAAKKKPVQKLTLADVGIEVPGDPADAEVGLAAAATEVVDAAAAPPRAAGTIVKDEGEGGLKVAEFLSAKKFI</sequence>
<dbReference type="Pfam" id="PF01012">
    <property type="entry name" value="ETF"/>
    <property type="match status" value="1"/>
</dbReference>
<evidence type="ECO:0000256" key="5">
    <source>
        <dbReference type="ARBA" id="ARBA00022448"/>
    </source>
</evidence>
<evidence type="ECO:0000256" key="1">
    <source>
        <dbReference type="ARBA" id="ARBA00001974"/>
    </source>
</evidence>
<comment type="function">
    <text evidence="7">The electron transfer flavoprotein serves as a specific electron acceptor for other dehydrogenases. It transfers the electrons to the main respiratory chain via ETF-ubiquinone oxidoreductase (ETF dehydrogenase).</text>
</comment>
<dbReference type="PANTHER" id="PTHR21294">
    <property type="entry name" value="ELECTRON TRANSFER FLAVOPROTEIN BETA-SUBUNIT"/>
    <property type="match status" value="1"/>
</dbReference>
<comment type="cofactor">
    <cofactor evidence="1">
        <name>FAD</name>
        <dbReference type="ChEBI" id="CHEBI:57692"/>
    </cofactor>
</comment>
<dbReference type="SUPFAM" id="SSF52402">
    <property type="entry name" value="Adenine nucleotide alpha hydrolases-like"/>
    <property type="match status" value="1"/>
</dbReference>
<name>A0ABW2KE08_9ACTN</name>
<comment type="caution">
    <text evidence="9">The sequence shown here is derived from an EMBL/GenBank/DDBJ whole genome shotgun (WGS) entry which is preliminary data.</text>
</comment>
<dbReference type="RefSeq" id="WP_379870253.1">
    <property type="nucleotide sequence ID" value="NZ_JBHTBH010000003.1"/>
</dbReference>
<dbReference type="InterPro" id="IPR033948">
    <property type="entry name" value="ETF_beta_N"/>
</dbReference>
<evidence type="ECO:0000256" key="7">
    <source>
        <dbReference type="ARBA" id="ARBA00025649"/>
    </source>
</evidence>
<dbReference type="InterPro" id="IPR014730">
    <property type="entry name" value="ETF_a/b_N"/>
</dbReference>
<dbReference type="EMBL" id="JBHTBH010000003">
    <property type="protein sequence ID" value="MFC7327785.1"/>
    <property type="molecule type" value="Genomic_DNA"/>
</dbReference>
<dbReference type="InterPro" id="IPR014729">
    <property type="entry name" value="Rossmann-like_a/b/a_fold"/>
</dbReference>
<gene>
    <name evidence="9" type="ORF">ACFQRF_08510</name>
</gene>
<protein>
    <recommendedName>
        <fullName evidence="4">Electron transfer flavoprotein subunit beta</fullName>
    </recommendedName>
</protein>
<evidence type="ECO:0000259" key="8">
    <source>
        <dbReference type="SMART" id="SM00893"/>
    </source>
</evidence>
<keyword evidence="5" id="KW-0813">Transport</keyword>
<evidence type="ECO:0000256" key="3">
    <source>
        <dbReference type="ARBA" id="ARBA00011355"/>
    </source>
</evidence>
<accession>A0ABW2KE08</accession>
<evidence type="ECO:0000256" key="4">
    <source>
        <dbReference type="ARBA" id="ARBA00016797"/>
    </source>
</evidence>
<dbReference type="CDD" id="cd01714">
    <property type="entry name" value="ETF_beta"/>
    <property type="match status" value="1"/>
</dbReference>